<sequence length="33" mass="3528">MLTTRFVPGAPNWLDLGVPDIDAAAAFYSALFS</sequence>
<accession>A0AB39R1U3</accession>
<organism evidence="1">
    <name type="scientific">Streptomyces sp. R39</name>
    <dbReference type="NCBI Taxonomy" id="3238631"/>
    <lineage>
        <taxon>Bacteria</taxon>
        <taxon>Bacillati</taxon>
        <taxon>Actinomycetota</taxon>
        <taxon>Actinomycetes</taxon>
        <taxon>Kitasatosporales</taxon>
        <taxon>Streptomycetaceae</taxon>
        <taxon>Streptomyces</taxon>
    </lineage>
</organism>
<gene>
    <name evidence="1" type="ORF">AB5J52_48445</name>
</gene>
<keyword evidence="1" id="KW-0614">Plasmid</keyword>
<name>A0AB39R1U3_9ACTN</name>
<dbReference type="RefSeq" id="WP_369228485.1">
    <property type="nucleotide sequence ID" value="NZ_CP163442.1"/>
</dbReference>
<dbReference type="AlphaFoldDB" id="A0AB39R1U3"/>
<geneLocation type="plasmid" evidence="1">
    <name>unnamed1</name>
</geneLocation>
<reference evidence="1" key="1">
    <citation type="submission" date="2024-07" db="EMBL/GenBank/DDBJ databases">
        <authorList>
            <person name="Yu S.T."/>
        </authorList>
    </citation>
    <scope>NUCLEOTIDE SEQUENCE</scope>
    <source>
        <strain evidence="1">R39</strain>
        <plasmid evidence="1">unnamed1</plasmid>
    </source>
</reference>
<dbReference type="EMBL" id="CP163442">
    <property type="protein sequence ID" value="XDQ49962.1"/>
    <property type="molecule type" value="Genomic_DNA"/>
</dbReference>
<proteinExistence type="predicted"/>
<evidence type="ECO:0000313" key="1">
    <source>
        <dbReference type="EMBL" id="XDQ49962.1"/>
    </source>
</evidence>
<dbReference type="Gene3D" id="3.10.180.10">
    <property type="entry name" value="2,3-Dihydroxybiphenyl 1,2-Dioxygenase, domain 1"/>
    <property type="match status" value="1"/>
</dbReference>
<dbReference type="InterPro" id="IPR029068">
    <property type="entry name" value="Glyas_Bleomycin-R_OHBP_Dase"/>
</dbReference>
<protein>
    <submittedName>
        <fullName evidence="1">VOC family protein</fullName>
    </submittedName>
</protein>